<dbReference type="EMBL" id="RDQH01000335">
    <property type="protein sequence ID" value="RXH90559.1"/>
    <property type="molecule type" value="Genomic_DNA"/>
</dbReference>
<comment type="caution">
    <text evidence="2">The sequence shown here is derived from an EMBL/GenBank/DDBJ whole genome shotgun (WGS) entry which is preliminary data.</text>
</comment>
<proteinExistence type="predicted"/>
<organism evidence="2 3">
    <name type="scientific">Malus domestica</name>
    <name type="common">Apple</name>
    <name type="synonym">Pyrus malus</name>
    <dbReference type="NCBI Taxonomy" id="3750"/>
    <lineage>
        <taxon>Eukaryota</taxon>
        <taxon>Viridiplantae</taxon>
        <taxon>Streptophyta</taxon>
        <taxon>Embryophyta</taxon>
        <taxon>Tracheophyta</taxon>
        <taxon>Spermatophyta</taxon>
        <taxon>Magnoliopsida</taxon>
        <taxon>eudicotyledons</taxon>
        <taxon>Gunneridae</taxon>
        <taxon>Pentapetalae</taxon>
        <taxon>rosids</taxon>
        <taxon>fabids</taxon>
        <taxon>Rosales</taxon>
        <taxon>Rosaceae</taxon>
        <taxon>Amygdaloideae</taxon>
        <taxon>Maleae</taxon>
        <taxon>Malus</taxon>
    </lineage>
</organism>
<keyword evidence="3" id="KW-1185">Reference proteome</keyword>
<evidence type="ECO:0000313" key="3">
    <source>
        <dbReference type="Proteomes" id="UP000290289"/>
    </source>
</evidence>
<reference evidence="2 3" key="1">
    <citation type="submission" date="2018-10" db="EMBL/GenBank/DDBJ databases">
        <title>A high-quality apple genome assembly.</title>
        <authorList>
            <person name="Hu J."/>
        </authorList>
    </citation>
    <scope>NUCLEOTIDE SEQUENCE [LARGE SCALE GENOMIC DNA]</scope>
    <source>
        <strain evidence="3">cv. HFTH1</strain>
        <tissue evidence="2">Young leaf</tissue>
    </source>
</reference>
<name>A0A498J457_MALDO</name>
<evidence type="ECO:0000313" key="2">
    <source>
        <dbReference type="EMBL" id="RXH90559.1"/>
    </source>
</evidence>
<evidence type="ECO:0000256" key="1">
    <source>
        <dbReference type="SAM" id="MobiDB-lite"/>
    </source>
</evidence>
<gene>
    <name evidence="2" type="ORF">DVH24_035323</name>
</gene>
<accession>A0A498J457</accession>
<dbReference type="AlphaFoldDB" id="A0A498J457"/>
<feature type="region of interest" description="Disordered" evidence="1">
    <location>
        <begin position="1"/>
        <end position="28"/>
    </location>
</feature>
<dbReference type="Proteomes" id="UP000290289">
    <property type="component" value="Chromosome 9"/>
</dbReference>
<feature type="compositionally biased region" description="Polar residues" evidence="1">
    <location>
        <begin position="12"/>
        <end position="21"/>
    </location>
</feature>
<protein>
    <submittedName>
        <fullName evidence="2">Uncharacterized protein</fullName>
    </submittedName>
</protein>
<sequence>MKNQKDLGKLHSSPSVRTTWHPSLENPSPRVPFQHVLLVREVAQLRELVAWGGVRKSLSSLELIIAGGGGGGRVVTQACSRGRGGDGKGLCEVG</sequence>